<sequence length="194" mass="21624">MQGTSGQTQSSLTLDTGQRVTVTDMLCPLSRVTLLQFDPTVGPHSEQTSRRESPAAACQSCTHRKGLERTIDPDTNFLCTRLYRQLVDDPDPKTGSPTSECKCKCKCQVRSSQGFLQTKEWFARARSSVVRTAISLDSYTPLANSCIYLTTLKAVGTVRHIHNLQPLHLDHRVDTDDWLGHGRERGLVERAARP</sequence>
<dbReference type="Proteomes" id="UP001610446">
    <property type="component" value="Unassembled WGS sequence"/>
</dbReference>
<evidence type="ECO:0000313" key="2">
    <source>
        <dbReference type="Proteomes" id="UP001610446"/>
    </source>
</evidence>
<accession>A0ABR4IHR3</accession>
<reference evidence="1 2" key="1">
    <citation type="submission" date="2024-07" db="EMBL/GenBank/DDBJ databases">
        <title>Section-level genome sequencing and comparative genomics of Aspergillus sections Usti and Cavernicolus.</title>
        <authorList>
            <consortium name="Lawrence Berkeley National Laboratory"/>
            <person name="Nybo J.L."/>
            <person name="Vesth T.C."/>
            <person name="Theobald S."/>
            <person name="Frisvad J.C."/>
            <person name="Larsen T.O."/>
            <person name="Kjaerboelling I."/>
            <person name="Rothschild-Mancinelli K."/>
            <person name="Lyhne E.K."/>
            <person name="Kogle M.E."/>
            <person name="Barry K."/>
            <person name="Clum A."/>
            <person name="Na H."/>
            <person name="Ledsgaard L."/>
            <person name="Lin J."/>
            <person name="Lipzen A."/>
            <person name="Kuo A."/>
            <person name="Riley R."/>
            <person name="Mondo S."/>
            <person name="Labutti K."/>
            <person name="Haridas S."/>
            <person name="Pangalinan J."/>
            <person name="Salamov A.A."/>
            <person name="Simmons B.A."/>
            <person name="Magnuson J.K."/>
            <person name="Chen J."/>
            <person name="Drula E."/>
            <person name="Henrissat B."/>
            <person name="Wiebenga A."/>
            <person name="Lubbers R.J."/>
            <person name="Gomes A.C."/>
            <person name="Makela M.R."/>
            <person name="Stajich J."/>
            <person name="Grigoriev I.V."/>
            <person name="Mortensen U.H."/>
            <person name="De Vries R.P."/>
            <person name="Baker S.E."/>
            <person name="Andersen M.R."/>
        </authorList>
    </citation>
    <scope>NUCLEOTIDE SEQUENCE [LARGE SCALE GENOMIC DNA]</scope>
    <source>
        <strain evidence="1 2">CBS 123904</strain>
    </source>
</reference>
<comment type="caution">
    <text evidence="1">The sequence shown here is derived from an EMBL/GenBank/DDBJ whole genome shotgun (WGS) entry which is preliminary data.</text>
</comment>
<dbReference type="EMBL" id="JBFXLU010000402">
    <property type="protein sequence ID" value="KAL2827305.1"/>
    <property type="molecule type" value="Genomic_DNA"/>
</dbReference>
<protein>
    <submittedName>
        <fullName evidence="1">Uncharacterized protein</fullName>
    </submittedName>
</protein>
<gene>
    <name evidence="1" type="ORF">BJY01DRAFT_229137</name>
</gene>
<organism evidence="1 2">
    <name type="scientific">Aspergillus pseudoustus</name>
    <dbReference type="NCBI Taxonomy" id="1810923"/>
    <lineage>
        <taxon>Eukaryota</taxon>
        <taxon>Fungi</taxon>
        <taxon>Dikarya</taxon>
        <taxon>Ascomycota</taxon>
        <taxon>Pezizomycotina</taxon>
        <taxon>Eurotiomycetes</taxon>
        <taxon>Eurotiomycetidae</taxon>
        <taxon>Eurotiales</taxon>
        <taxon>Aspergillaceae</taxon>
        <taxon>Aspergillus</taxon>
        <taxon>Aspergillus subgen. Nidulantes</taxon>
    </lineage>
</organism>
<evidence type="ECO:0000313" key="1">
    <source>
        <dbReference type="EMBL" id="KAL2827305.1"/>
    </source>
</evidence>
<name>A0ABR4IHR3_9EURO</name>
<proteinExistence type="predicted"/>
<keyword evidence="2" id="KW-1185">Reference proteome</keyword>